<dbReference type="AlphaFoldDB" id="A0A6A1WSE1"/>
<protein>
    <submittedName>
        <fullName evidence="2">Uncharacterized protein</fullName>
    </submittedName>
</protein>
<feature type="region of interest" description="Disordered" evidence="1">
    <location>
        <begin position="1"/>
        <end position="86"/>
    </location>
</feature>
<name>A0A6A1WSE1_9ROSI</name>
<evidence type="ECO:0000256" key="1">
    <source>
        <dbReference type="SAM" id="MobiDB-lite"/>
    </source>
</evidence>
<accession>A0A6A1WSE1</accession>
<reference evidence="2 3" key="1">
    <citation type="journal article" date="2019" name="Plant Biotechnol. J.">
        <title>The red bayberry genome and genetic basis of sex determination.</title>
        <authorList>
            <person name="Jia H.M."/>
            <person name="Jia H.J."/>
            <person name="Cai Q.L."/>
            <person name="Wang Y."/>
            <person name="Zhao H.B."/>
            <person name="Yang W.F."/>
            <person name="Wang G.Y."/>
            <person name="Li Y.H."/>
            <person name="Zhan D.L."/>
            <person name="Shen Y.T."/>
            <person name="Niu Q.F."/>
            <person name="Chang L."/>
            <person name="Qiu J."/>
            <person name="Zhao L."/>
            <person name="Xie H.B."/>
            <person name="Fu W.Y."/>
            <person name="Jin J."/>
            <person name="Li X.W."/>
            <person name="Jiao Y."/>
            <person name="Zhou C.C."/>
            <person name="Tu T."/>
            <person name="Chai C.Y."/>
            <person name="Gao J.L."/>
            <person name="Fan L.J."/>
            <person name="van de Weg E."/>
            <person name="Wang J.Y."/>
            <person name="Gao Z.S."/>
        </authorList>
    </citation>
    <scope>NUCLEOTIDE SEQUENCE [LARGE SCALE GENOMIC DNA]</scope>
    <source>
        <tissue evidence="2">Leaves</tissue>
    </source>
</reference>
<gene>
    <name evidence="2" type="ORF">CJ030_MR5G008806</name>
</gene>
<evidence type="ECO:0000313" key="3">
    <source>
        <dbReference type="Proteomes" id="UP000516437"/>
    </source>
</evidence>
<organism evidence="2 3">
    <name type="scientific">Morella rubra</name>
    <name type="common">Chinese bayberry</name>
    <dbReference type="NCBI Taxonomy" id="262757"/>
    <lineage>
        <taxon>Eukaryota</taxon>
        <taxon>Viridiplantae</taxon>
        <taxon>Streptophyta</taxon>
        <taxon>Embryophyta</taxon>
        <taxon>Tracheophyta</taxon>
        <taxon>Spermatophyta</taxon>
        <taxon>Magnoliopsida</taxon>
        <taxon>eudicotyledons</taxon>
        <taxon>Gunneridae</taxon>
        <taxon>Pentapetalae</taxon>
        <taxon>rosids</taxon>
        <taxon>fabids</taxon>
        <taxon>Fagales</taxon>
        <taxon>Myricaceae</taxon>
        <taxon>Morella</taxon>
    </lineage>
</organism>
<feature type="compositionally biased region" description="Basic and acidic residues" evidence="1">
    <location>
        <begin position="55"/>
        <end position="66"/>
    </location>
</feature>
<sequence>MSGVPKRSHEESGHSSSSKYPHEDSGAFPKPPTAVSNEYHPPYEMGQDGRMAKLPRTESRDADRRSPLHSMYRMPSSSNDLHVKIF</sequence>
<keyword evidence="3" id="KW-1185">Reference proteome</keyword>
<comment type="caution">
    <text evidence="2">The sequence shown here is derived from an EMBL/GenBank/DDBJ whole genome shotgun (WGS) entry which is preliminary data.</text>
</comment>
<evidence type="ECO:0000313" key="2">
    <source>
        <dbReference type="EMBL" id="KAB1228209.1"/>
    </source>
</evidence>
<dbReference type="Proteomes" id="UP000516437">
    <property type="component" value="Unassembled WGS sequence"/>
</dbReference>
<proteinExistence type="predicted"/>
<dbReference type="EMBL" id="RXIC02000008">
    <property type="protein sequence ID" value="KAB1228209.1"/>
    <property type="molecule type" value="Genomic_DNA"/>
</dbReference>
<dbReference type="OrthoDB" id="3596986at2759"/>